<dbReference type="Pfam" id="PF14907">
    <property type="entry name" value="NTP_transf_5"/>
    <property type="match status" value="1"/>
</dbReference>
<dbReference type="AlphaFoldDB" id="A0AB33J389"/>
<organism evidence="1">
    <name type="scientific">Prevotella sp. GTC17254</name>
    <dbReference type="NCBI Taxonomy" id="3236794"/>
    <lineage>
        <taxon>Bacteria</taxon>
        <taxon>Pseudomonadati</taxon>
        <taxon>Bacteroidota</taxon>
        <taxon>Bacteroidia</taxon>
        <taxon>Bacteroidales</taxon>
        <taxon>Prevotellaceae</taxon>
        <taxon>Prevotella</taxon>
    </lineage>
</organism>
<proteinExistence type="predicted"/>
<reference evidence="1" key="1">
    <citation type="submission" date="2024-07" db="EMBL/GenBank/DDBJ databases">
        <title>Complete genome sequence of Prevotella sp. YM-2024 GTC17254.</title>
        <authorList>
            <person name="Hayashi M."/>
            <person name="Muto Y."/>
            <person name="Tanaka K."/>
            <person name="Niwa H."/>
        </authorList>
    </citation>
    <scope>NUCLEOTIDE SEQUENCE</scope>
    <source>
        <strain evidence="1">GTC17254</strain>
    </source>
</reference>
<dbReference type="InterPro" id="IPR039498">
    <property type="entry name" value="NTP_transf_5"/>
</dbReference>
<evidence type="ECO:0008006" key="2">
    <source>
        <dbReference type="Google" id="ProtNLM"/>
    </source>
</evidence>
<evidence type="ECO:0000313" key="1">
    <source>
        <dbReference type="EMBL" id="BFO72750.1"/>
    </source>
</evidence>
<gene>
    <name evidence="1" type="ORF">GTC17254_03470</name>
</gene>
<name>A0AB33J389_9BACT</name>
<sequence length="367" mass="43365">MNQAELYLRFLRFALDSKQPLPSLNELDWEGMYEFANRQSILGVVYQGLERLPKDVSYRPERQLIFRWVATVDQIKRANIQVNQDACRLTAVFKQDGIRSCVLKGQANARLYPKPLYRMPGDIDIWTDMKRAKDVVRYVRQKVPTASPEYHHIDWPNFGRTPIEVHFFPSFMGNLYHEILLRRYFEEQKNSQFDNFVALSGVAGQGIYVLNGDMDCVFQLSHIMHHFFFEGIGLRQIIDYYYLLKCGVVPEAQADIARTLEKLHMLTFSKGVMWILSEVLGLDRKYLYTTPDENIGKLLLAEILHAGNFGFFDTRYNFKGLPLYKQYLLEVRRNLRFARYFPSEVLWGRPIARFWHSFYKFYLRKSV</sequence>
<protein>
    <recommendedName>
        <fullName evidence="2">Nucleotidyltransferase family protein</fullName>
    </recommendedName>
</protein>
<dbReference type="EMBL" id="AP035786">
    <property type="protein sequence ID" value="BFO72750.1"/>
    <property type="molecule type" value="Genomic_DNA"/>
</dbReference>
<accession>A0AB33J389</accession>